<comment type="catalytic activity">
    <reaction evidence="6 8">
        <text>hydrogencarbonate + H(+) = CO2 + H2O</text>
        <dbReference type="Rhea" id="RHEA:10748"/>
        <dbReference type="ChEBI" id="CHEBI:15377"/>
        <dbReference type="ChEBI" id="CHEBI:15378"/>
        <dbReference type="ChEBI" id="CHEBI:16526"/>
        <dbReference type="ChEBI" id="CHEBI:17544"/>
        <dbReference type="EC" id="4.2.1.1"/>
    </reaction>
</comment>
<evidence type="ECO:0000256" key="3">
    <source>
        <dbReference type="ARBA" id="ARBA00022723"/>
    </source>
</evidence>
<reference evidence="10" key="1">
    <citation type="submission" date="2016-10" db="EMBL/GenBank/DDBJ databases">
        <authorList>
            <person name="Varghese N."/>
            <person name="Submissions S."/>
        </authorList>
    </citation>
    <scope>NUCLEOTIDE SEQUENCE [LARGE SCALE GENOMIC DNA]</scope>
    <source>
        <strain evidence="10">DUS833</strain>
    </source>
</reference>
<feature type="binding site" evidence="7">
    <location>
        <position position="98"/>
    </location>
    <ligand>
        <name>Zn(2+)</name>
        <dbReference type="ChEBI" id="CHEBI:29105"/>
    </ligand>
</feature>
<evidence type="ECO:0000256" key="1">
    <source>
        <dbReference type="ARBA" id="ARBA00006217"/>
    </source>
</evidence>
<keyword evidence="10" id="KW-1185">Reference proteome</keyword>
<evidence type="ECO:0000256" key="8">
    <source>
        <dbReference type="RuleBase" id="RU003956"/>
    </source>
</evidence>
<dbReference type="Gene3D" id="3.40.1050.10">
    <property type="entry name" value="Carbonic anhydrase"/>
    <property type="match status" value="1"/>
</dbReference>
<feature type="binding site" evidence="7">
    <location>
        <position position="42"/>
    </location>
    <ligand>
        <name>Zn(2+)</name>
        <dbReference type="ChEBI" id="CHEBI:29105"/>
    </ligand>
</feature>
<dbReference type="GO" id="GO:0004089">
    <property type="term" value="F:carbonate dehydratase activity"/>
    <property type="evidence" value="ECO:0007669"/>
    <property type="project" value="UniProtKB-UniRule"/>
</dbReference>
<proteinExistence type="inferred from homology"/>
<dbReference type="EMBL" id="FNKX01000002">
    <property type="protein sequence ID" value="SDR55866.1"/>
    <property type="molecule type" value="Genomic_DNA"/>
</dbReference>
<protein>
    <recommendedName>
        <fullName evidence="2 8">Carbonic anhydrase</fullName>
        <ecNumber evidence="2 8">4.2.1.1</ecNumber>
    </recommendedName>
    <alternativeName>
        <fullName evidence="8">Carbonate dehydratase</fullName>
    </alternativeName>
</protein>
<evidence type="ECO:0000256" key="5">
    <source>
        <dbReference type="ARBA" id="ARBA00023239"/>
    </source>
</evidence>
<keyword evidence="5 8" id="KW-0456">Lyase</keyword>
<feature type="binding site" evidence="7">
    <location>
        <position position="44"/>
    </location>
    <ligand>
        <name>Zn(2+)</name>
        <dbReference type="ChEBI" id="CHEBI:29105"/>
    </ligand>
</feature>
<dbReference type="PROSITE" id="PS00704">
    <property type="entry name" value="PROK_CO2_ANHYDRASE_1"/>
    <property type="match status" value="1"/>
</dbReference>
<dbReference type="GO" id="GO:0015976">
    <property type="term" value="P:carbon utilization"/>
    <property type="evidence" value="ECO:0007669"/>
    <property type="project" value="InterPro"/>
</dbReference>
<gene>
    <name evidence="9" type="ORF">SAMN05445850_6201</name>
</gene>
<evidence type="ECO:0000256" key="2">
    <source>
        <dbReference type="ARBA" id="ARBA00012925"/>
    </source>
</evidence>
<evidence type="ECO:0000313" key="9">
    <source>
        <dbReference type="EMBL" id="SDR55866.1"/>
    </source>
</evidence>
<feature type="binding site" evidence="7">
    <location>
        <position position="101"/>
    </location>
    <ligand>
        <name>Zn(2+)</name>
        <dbReference type="ChEBI" id="CHEBI:29105"/>
    </ligand>
</feature>
<dbReference type="SMART" id="SM00947">
    <property type="entry name" value="Pro_CA"/>
    <property type="match status" value="1"/>
</dbReference>
<dbReference type="GO" id="GO:0008270">
    <property type="term" value="F:zinc ion binding"/>
    <property type="evidence" value="ECO:0007669"/>
    <property type="project" value="UniProtKB-UniRule"/>
</dbReference>
<dbReference type="PANTHER" id="PTHR11002:SF76">
    <property type="entry name" value="CARBONIC ANHYDRASE"/>
    <property type="match status" value="1"/>
</dbReference>
<dbReference type="InterPro" id="IPR015892">
    <property type="entry name" value="Carbonic_anhydrase_CS"/>
</dbReference>
<comment type="cofactor">
    <cofactor evidence="7">
        <name>Zn(2+)</name>
        <dbReference type="ChEBI" id="CHEBI:29105"/>
    </cofactor>
    <text evidence="7">Binds 1 zinc ion per subunit.</text>
</comment>
<dbReference type="GO" id="GO:0034599">
    <property type="term" value="P:cellular response to oxidative stress"/>
    <property type="evidence" value="ECO:0007669"/>
    <property type="project" value="TreeGrafter"/>
</dbReference>
<comment type="function">
    <text evidence="8">Reversible hydration of carbon dioxide.</text>
</comment>
<keyword evidence="3 7" id="KW-0479">Metal-binding</keyword>
<dbReference type="Proteomes" id="UP000199365">
    <property type="component" value="Unassembled WGS sequence"/>
</dbReference>
<sequence>MHRPKSMLLANIVWARETAERAPDFFTTLSLGQNPRVLWILCSDSRVPAEAITHSAPGELFVHRNVANHFHPNDNSYASVLEYAVRALMVEHVIVCGHYGCGGVRASLLPPSSGMPHVNRHIAPLRALAHRHCAELDCEPSDRAAGRLSEFNVLEQVRLLRDTAIIRDSVPAPLGKH</sequence>
<dbReference type="Pfam" id="PF00484">
    <property type="entry name" value="Pro_CA"/>
    <property type="match status" value="1"/>
</dbReference>
<dbReference type="GO" id="GO:0071244">
    <property type="term" value="P:cellular response to carbon dioxide"/>
    <property type="evidence" value="ECO:0007669"/>
    <property type="project" value="TreeGrafter"/>
</dbReference>
<dbReference type="InterPro" id="IPR001765">
    <property type="entry name" value="Carbonic_anhydrase"/>
</dbReference>
<accession>A0A1H1K0U3</accession>
<dbReference type="STRING" id="157910.SAMN05445850_6201"/>
<organism evidence="9 10">
    <name type="scientific">Paraburkholderia tuberum</name>
    <dbReference type="NCBI Taxonomy" id="157910"/>
    <lineage>
        <taxon>Bacteria</taxon>
        <taxon>Pseudomonadati</taxon>
        <taxon>Pseudomonadota</taxon>
        <taxon>Betaproteobacteria</taxon>
        <taxon>Burkholderiales</taxon>
        <taxon>Burkholderiaceae</taxon>
        <taxon>Paraburkholderia</taxon>
    </lineage>
</organism>
<name>A0A1H1K0U3_9BURK</name>
<dbReference type="PROSITE" id="PS00705">
    <property type="entry name" value="PROK_CO2_ANHYDRASE_2"/>
    <property type="match status" value="1"/>
</dbReference>
<evidence type="ECO:0000256" key="7">
    <source>
        <dbReference type="PIRSR" id="PIRSR601765-1"/>
    </source>
</evidence>
<dbReference type="SUPFAM" id="SSF53056">
    <property type="entry name" value="beta-carbonic anhydrase, cab"/>
    <property type="match status" value="1"/>
</dbReference>
<dbReference type="CDD" id="cd00883">
    <property type="entry name" value="beta_CA_cladeA"/>
    <property type="match status" value="1"/>
</dbReference>
<dbReference type="EC" id="4.2.1.1" evidence="2 8"/>
<evidence type="ECO:0000256" key="4">
    <source>
        <dbReference type="ARBA" id="ARBA00022833"/>
    </source>
</evidence>
<evidence type="ECO:0000256" key="6">
    <source>
        <dbReference type="ARBA" id="ARBA00048348"/>
    </source>
</evidence>
<dbReference type="InterPro" id="IPR036874">
    <property type="entry name" value="Carbonic_anhydrase_sf"/>
</dbReference>
<dbReference type="PANTHER" id="PTHR11002">
    <property type="entry name" value="CARBONIC ANHYDRASE"/>
    <property type="match status" value="1"/>
</dbReference>
<dbReference type="AlphaFoldDB" id="A0A1H1K0U3"/>
<comment type="similarity">
    <text evidence="1 8">Belongs to the beta-class carbonic anhydrase family.</text>
</comment>
<evidence type="ECO:0000313" key="10">
    <source>
        <dbReference type="Proteomes" id="UP000199365"/>
    </source>
</evidence>
<keyword evidence="4 7" id="KW-0862">Zinc</keyword>